<sequence length="235" mass="24336">MDESPQDRMPRPASPRLLAVMGAVVLLQALAWGSGVRGRGLAEAVERGAARVEARSVGEVAEADTRRAIDDQRATLRFWAVLSAVGDFVVEPIAPALRAVLAASGFAAVAALRGRPVRFEEVLGAAASAQWLWVVGLGARVGLMAATGRAEVETSAALLLPPGAYPAAAWVALRQVDPFVILGWIAVGRAGWRLGLVGWGAAASICLVLWAAESSIRIGVASAFGAAMRATLLPG</sequence>
<keyword evidence="2" id="KW-1185">Reference proteome</keyword>
<accession>A0A518H5E5</accession>
<evidence type="ECO:0008006" key="3">
    <source>
        <dbReference type="Google" id="ProtNLM"/>
    </source>
</evidence>
<protein>
    <recommendedName>
        <fullName evidence="3">Yip1 domain protein</fullName>
    </recommendedName>
</protein>
<dbReference type="EMBL" id="CP036426">
    <property type="protein sequence ID" value="QDV36067.1"/>
    <property type="molecule type" value="Genomic_DNA"/>
</dbReference>
<dbReference type="OrthoDB" id="271321at2"/>
<dbReference type="Proteomes" id="UP000317835">
    <property type="component" value="Chromosome"/>
</dbReference>
<dbReference type="RefSeq" id="WP_145272079.1">
    <property type="nucleotide sequence ID" value="NZ_CP036426.1"/>
</dbReference>
<evidence type="ECO:0000313" key="1">
    <source>
        <dbReference type="EMBL" id="QDV36067.1"/>
    </source>
</evidence>
<organism evidence="1 2">
    <name type="scientific">Tautonia plasticadhaerens</name>
    <dbReference type="NCBI Taxonomy" id="2527974"/>
    <lineage>
        <taxon>Bacteria</taxon>
        <taxon>Pseudomonadati</taxon>
        <taxon>Planctomycetota</taxon>
        <taxon>Planctomycetia</taxon>
        <taxon>Isosphaerales</taxon>
        <taxon>Isosphaeraceae</taxon>
        <taxon>Tautonia</taxon>
    </lineage>
</organism>
<reference evidence="1 2" key="1">
    <citation type="submission" date="2019-02" db="EMBL/GenBank/DDBJ databases">
        <title>Deep-cultivation of Planctomycetes and their phenomic and genomic characterization uncovers novel biology.</title>
        <authorList>
            <person name="Wiegand S."/>
            <person name="Jogler M."/>
            <person name="Boedeker C."/>
            <person name="Pinto D."/>
            <person name="Vollmers J."/>
            <person name="Rivas-Marin E."/>
            <person name="Kohn T."/>
            <person name="Peeters S.H."/>
            <person name="Heuer A."/>
            <person name="Rast P."/>
            <person name="Oberbeckmann S."/>
            <person name="Bunk B."/>
            <person name="Jeske O."/>
            <person name="Meyerdierks A."/>
            <person name="Storesund J.E."/>
            <person name="Kallscheuer N."/>
            <person name="Luecker S."/>
            <person name="Lage O.M."/>
            <person name="Pohl T."/>
            <person name="Merkel B.J."/>
            <person name="Hornburger P."/>
            <person name="Mueller R.-W."/>
            <person name="Bruemmer F."/>
            <person name="Labrenz M."/>
            <person name="Spormann A.M."/>
            <person name="Op den Camp H."/>
            <person name="Overmann J."/>
            <person name="Amann R."/>
            <person name="Jetten M.S.M."/>
            <person name="Mascher T."/>
            <person name="Medema M.H."/>
            <person name="Devos D.P."/>
            <person name="Kaster A.-K."/>
            <person name="Ovreas L."/>
            <person name="Rohde M."/>
            <person name="Galperin M.Y."/>
            <person name="Jogler C."/>
        </authorList>
    </citation>
    <scope>NUCLEOTIDE SEQUENCE [LARGE SCALE GENOMIC DNA]</scope>
    <source>
        <strain evidence="1 2">ElP</strain>
    </source>
</reference>
<gene>
    <name evidence="1" type="ORF">ElP_39770</name>
</gene>
<dbReference type="AlphaFoldDB" id="A0A518H5E5"/>
<name>A0A518H5E5_9BACT</name>
<proteinExistence type="predicted"/>
<dbReference type="KEGG" id="tpla:ElP_39770"/>
<evidence type="ECO:0000313" key="2">
    <source>
        <dbReference type="Proteomes" id="UP000317835"/>
    </source>
</evidence>